<name>D0GKS9_9FUSO</name>
<organism evidence="1 2">
    <name type="scientific">Pseudoleptotrichia goodfellowii F0264</name>
    <dbReference type="NCBI Taxonomy" id="596323"/>
    <lineage>
        <taxon>Bacteria</taxon>
        <taxon>Fusobacteriati</taxon>
        <taxon>Fusobacteriota</taxon>
        <taxon>Fusobacteriia</taxon>
        <taxon>Fusobacteriales</taxon>
        <taxon>Leptotrichiaceae</taxon>
        <taxon>Pseudoleptotrichia</taxon>
    </lineage>
</organism>
<gene>
    <name evidence="1" type="ORF">HMPREF0554_2198</name>
</gene>
<evidence type="ECO:0000313" key="1">
    <source>
        <dbReference type="EMBL" id="EEY35304.1"/>
    </source>
</evidence>
<dbReference type="InterPro" id="IPR023162">
    <property type="entry name" value="Apc36109-like_dom_sf"/>
</dbReference>
<dbReference type="RefSeq" id="WP_006807078.1">
    <property type="nucleotide sequence ID" value="NZ_ADAD01000091.1"/>
</dbReference>
<reference evidence="1 2" key="1">
    <citation type="submission" date="2009-10" db="EMBL/GenBank/DDBJ databases">
        <authorList>
            <person name="Harkins D.M."/>
            <person name="Madupu R."/>
            <person name="Durkin A.S."/>
            <person name="Torralba M."/>
            <person name="Methe B."/>
            <person name="Sutton G.G."/>
            <person name="Strausberg R.L."/>
            <person name="Nelson K.E."/>
        </authorList>
    </citation>
    <scope>NUCLEOTIDE SEQUENCE [LARGE SCALE GENOMIC DNA]</scope>
    <source>
        <strain evidence="1 2">F0264</strain>
    </source>
</reference>
<dbReference type="AlphaFoldDB" id="D0GKS9"/>
<accession>D0GKS9</accession>
<dbReference type="Gene3D" id="1.10.340.20">
    <property type="entry name" value="Apc36109-like domain"/>
    <property type="match status" value="1"/>
</dbReference>
<evidence type="ECO:0000313" key="2">
    <source>
        <dbReference type="Proteomes" id="UP000004226"/>
    </source>
</evidence>
<keyword evidence="2" id="KW-1185">Reference proteome</keyword>
<dbReference type="Proteomes" id="UP000004226">
    <property type="component" value="Unassembled WGS sequence"/>
</dbReference>
<dbReference type="eggNOG" id="ENOG5033DAY">
    <property type="taxonomic scope" value="Bacteria"/>
</dbReference>
<sequence length="142" mass="16759">MTYAIKGIFGNSFSEEYCFDNFTIGEVAEEILKVRRKYSPFEIVINYNKDKDVDIKKIELYSKIKEIINSWDPLKIMDISLDNEYCYEIKEITGNFNENVNVENLSNLINEVFKNTYNELYNANKNEEIKIAKELNKIGENR</sequence>
<comment type="caution">
    <text evidence="1">The sequence shown here is derived from an EMBL/GenBank/DDBJ whole genome shotgun (WGS) entry which is preliminary data.</text>
</comment>
<dbReference type="EMBL" id="ADAD01000091">
    <property type="protein sequence ID" value="EEY35304.1"/>
    <property type="molecule type" value="Genomic_DNA"/>
</dbReference>
<dbReference type="SUPFAM" id="SSF116922">
    <property type="entry name" value="YugE-like"/>
    <property type="match status" value="1"/>
</dbReference>
<proteinExistence type="predicted"/>
<protein>
    <submittedName>
        <fullName evidence="1">Uncharacterized protein</fullName>
    </submittedName>
</protein>